<accession>M0LJW5</accession>
<dbReference type="EMBL" id="AOMA01000142">
    <property type="protein sequence ID" value="EMA33348.1"/>
    <property type="molecule type" value="Genomic_DNA"/>
</dbReference>
<feature type="domain" description="DUF58" evidence="1">
    <location>
        <begin position="196"/>
        <end position="330"/>
    </location>
</feature>
<dbReference type="PATRIC" id="fig|1227454.3.peg.2865"/>
<reference evidence="2 3" key="1">
    <citation type="journal article" date="2014" name="PLoS Genet.">
        <title>Phylogenetically driven sequencing of extremely halophilic archaea reveals strategies for static and dynamic osmo-response.</title>
        <authorList>
            <person name="Becker E.A."/>
            <person name="Seitzer P.M."/>
            <person name="Tritt A."/>
            <person name="Larsen D."/>
            <person name="Krusor M."/>
            <person name="Yao A.I."/>
            <person name="Wu D."/>
            <person name="Madern D."/>
            <person name="Eisen J.A."/>
            <person name="Darling A.E."/>
            <person name="Facciotti M.T."/>
        </authorList>
    </citation>
    <scope>NUCLEOTIDE SEQUENCE [LARGE SCALE GENOMIC DNA]</scope>
    <source>
        <strain evidence="2 3">JCM 10879</strain>
    </source>
</reference>
<evidence type="ECO:0000313" key="3">
    <source>
        <dbReference type="Proteomes" id="UP000011607"/>
    </source>
</evidence>
<dbReference type="AlphaFoldDB" id="M0LJW5"/>
<dbReference type="Proteomes" id="UP000011607">
    <property type="component" value="Unassembled WGS sequence"/>
</dbReference>
<dbReference type="eggNOG" id="arCOG02744">
    <property type="taxonomic scope" value="Archaea"/>
</dbReference>
<dbReference type="PANTHER" id="PTHR34351">
    <property type="entry name" value="SLR1927 PROTEIN-RELATED"/>
    <property type="match status" value="1"/>
</dbReference>
<dbReference type="PANTHER" id="PTHR34351:SF1">
    <property type="entry name" value="SLR1927 PROTEIN"/>
    <property type="match status" value="1"/>
</dbReference>
<dbReference type="InterPro" id="IPR002881">
    <property type="entry name" value="DUF58"/>
</dbReference>
<evidence type="ECO:0000313" key="2">
    <source>
        <dbReference type="EMBL" id="EMA33348.1"/>
    </source>
</evidence>
<gene>
    <name evidence="2" type="ORF">C446_13999</name>
</gene>
<proteinExistence type="predicted"/>
<comment type="caution">
    <text evidence="2">The sequence shown here is derived from an EMBL/GenBank/DDBJ whole genome shotgun (WGS) entry which is preliminary data.</text>
</comment>
<name>M0LJW5_9EURY</name>
<evidence type="ECO:0000259" key="1">
    <source>
        <dbReference type="Pfam" id="PF01882"/>
    </source>
</evidence>
<dbReference type="STRING" id="1227454.C446_13999"/>
<protein>
    <recommendedName>
        <fullName evidence="1">DUF58 domain-containing protein</fullName>
    </recommendedName>
</protein>
<organism evidence="2 3">
    <name type="scientific">Halobiforma nitratireducens JCM 10879</name>
    <dbReference type="NCBI Taxonomy" id="1227454"/>
    <lineage>
        <taxon>Archaea</taxon>
        <taxon>Methanobacteriati</taxon>
        <taxon>Methanobacteriota</taxon>
        <taxon>Stenosarchaea group</taxon>
        <taxon>Halobacteria</taxon>
        <taxon>Halobacteriales</taxon>
        <taxon>Natrialbaceae</taxon>
        <taxon>Halobiforma</taxon>
    </lineage>
</organism>
<dbReference type="Pfam" id="PF01882">
    <property type="entry name" value="DUF58"/>
    <property type="match status" value="1"/>
</dbReference>
<keyword evidence="3" id="KW-1185">Reference proteome</keyword>
<sequence length="375" mass="40068">MIAFSVAMSLRYGPRALDAVVTPLAVVLVAATVAAIRLDPPGVQRQPIADGPVGASRTVTIVLESDRSVPVTIRDAAGDGVAVVDEGGSGTGRDAFFTETALESGETRVEYELSLLERGVHEVGPLSVIVQDTFGLVARRFEYGAGDGTRGRVNVYPRPISLRGDGVREFRALVESAGGAPGVATSQADRDEFDHLREYRRGDSLRDVHWKSAAKRPDDELVVTEYATPTHDDAVTIAVDFEHGSADELATAAASVIEYLLESELRVGLQLGADSDRCYQPDAGREHRLTLLRSLSVLEADDRSHRPPETDANADADVLVVADDEGTRVVVDGRTIPFQRLVDIDDVQRSTLRSAGGTDTIVEGIRSRSGSGVVG</sequence>